<dbReference type="GO" id="GO:0006813">
    <property type="term" value="P:potassium ion transport"/>
    <property type="evidence" value="ECO:0007669"/>
    <property type="project" value="InterPro"/>
</dbReference>
<dbReference type="Pfam" id="PF02080">
    <property type="entry name" value="TrkA_C"/>
    <property type="match status" value="1"/>
</dbReference>
<dbReference type="Gene3D" id="3.30.70.1450">
    <property type="entry name" value="Regulator of K+ conductance, C-terminal domain"/>
    <property type="match status" value="1"/>
</dbReference>
<sequence length="472" mass="54650">MKNVLILASGELAKHFVQWVGTSRIDTNQYYITCKKEEVAACATSVDNITYIDIDPTSYMRVKNVMDDKNFATVFIVMDNRKEAEFAYKNVRMLTSKSFIVFVSNWIDIKFDDDNLTVLNINEIISSNLYEKLPNVPLIAKNIGLGQGEIMEILIPFGSSFAYRHVGAISHRKWKIVALYRKEKQIFTNSATMLQPNDRLIVIGNPLVLEEVYKKVNRRQGVFPEPFGKNLYLIIDMKEKKEDILIQVNEAIFLSNQLKRSKLYIRLIFSNNFELSNEIRALQTDDIQVLITYEKNKVIEDMDFDISKYEIGLFLVGRKHFFTKACRDYLLGYNRPIYLFGEKSLFNIKEALILMGDEQVMESLSASVFDFADNLGLELSLCDYSPEGDFGDNEKIIEHYETLSRLYNFKVSIEKKPVNPVRALLDHEEVLHITPLTSEIKKFSLWKLFSTEPNNYIMSIKKHPQLLLPVNN</sequence>
<proteinExistence type="predicted"/>
<gene>
    <name evidence="2" type="ORF">HELGO_WM7449</name>
</gene>
<evidence type="ECO:0000313" key="2">
    <source>
        <dbReference type="EMBL" id="CAA6818364.1"/>
    </source>
</evidence>
<reference evidence="2" key="1">
    <citation type="submission" date="2020-01" db="EMBL/GenBank/DDBJ databases">
        <authorList>
            <person name="Meier V. D."/>
            <person name="Meier V D."/>
        </authorList>
    </citation>
    <scope>NUCLEOTIDE SEQUENCE</scope>
    <source>
        <strain evidence="2">HLG_WM_MAG_06</strain>
    </source>
</reference>
<dbReference type="InterPro" id="IPR006037">
    <property type="entry name" value="RCK_C"/>
</dbReference>
<dbReference type="SUPFAM" id="SSF116726">
    <property type="entry name" value="TrkA C-terminal domain-like"/>
    <property type="match status" value="1"/>
</dbReference>
<evidence type="ECO:0000259" key="1">
    <source>
        <dbReference type="PROSITE" id="PS51202"/>
    </source>
</evidence>
<accession>A0A6S6TGB6</accession>
<name>A0A6S6TGB6_9BACT</name>
<dbReference type="EMBL" id="CACVAP010000090">
    <property type="protein sequence ID" value="CAA6818364.1"/>
    <property type="molecule type" value="Genomic_DNA"/>
</dbReference>
<organism evidence="2">
    <name type="scientific">uncultured Sulfurovum sp</name>
    <dbReference type="NCBI Taxonomy" id="269237"/>
    <lineage>
        <taxon>Bacteria</taxon>
        <taxon>Pseudomonadati</taxon>
        <taxon>Campylobacterota</taxon>
        <taxon>Epsilonproteobacteria</taxon>
        <taxon>Campylobacterales</taxon>
        <taxon>Sulfurovaceae</taxon>
        <taxon>Sulfurovum</taxon>
        <taxon>environmental samples</taxon>
    </lineage>
</organism>
<dbReference type="InterPro" id="IPR036721">
    <property type="entry name" value="RCK_C_sf"/>
</dbReference>
<feature type="domain" description="RCK C-terminal" evidence="1">
    <location>
        <begin position="138"/>
        <end position="218"/>
    </location>
</feature>
<dbReference type="PROSITE" id="PS51202">
    <property type="entry name" value="RCK_C"/>
    <property type="match status" value="1"/>
</dbReference>
<dbReference type="AlphaFoldDB" id="A0A6S6TGB6"/>
<protein>
    <submittedName>
        <fullName evidence="2">TrkA domain protein</fullName>
    </submittedName>
</protein>
<dbReference type="GO" id="GO:0008324">
    <property type="term" value="F:monoatomic cation transmembrane transporter activity"/>
    <property type="evidence" value="ECO:0007669"/>
    <property type="project" value="InterPro"/>
</dbReference>